<dbReference type="EMBL" id="PKSL01000286">
    <property type="protein sequence ID" value="POV96741.1"/>
    <property type="molecule type" value="Genomic_DNA"/>
</dbReference>
<name>A0A2S4UHR6_9BASI</name>
<dbReference type="Proteomes" id="UP000239156">
    <property type="component" value="Unassembled WGS sequence"/>
</dbReference>
<comment type="caution">
    <text evidence="1">The sequence shown here is derived from an EMBL/GenBank/DDBJ whole genome shotgun (WGS) entry which is preliminary data.</text>
</comment>
<dbReference type="VEuPathDB" id="FungiDB:PSTT_15442"/>
<evidence type="ECO:0000313" key="1">
    <source>
        <dbReference type="EMBL" id="POV96741.1"/>
    </source>
</evidence>
<gene>
    <name evidence="1" type="ORF">PSTT_15442</name>
</gene>
<protein>
    <submittedName>
        <fullName evidence="1">Uncharacterized protein</fullName>
    </submittedName>
</protein>
<keyword evidence="2" id="KW-1185">Reference proteome</keyword>
<organism evidence="1 2">
    <name type="scientific">Puccinia striiformis</name>
    <dbReference type="NCBI Taxonomy" id="27350"/>
    <lineage>
        <taxon>Eukaryota</taxon>
        <taxon>Fungi</taxon>
        <taxon>Dikarya</taxon>
        <taxon>Basidiomycota</taxon>
        <taxon>Pucciniomycotina</taxon>
        <taxon>Pucciniomycetes</taxon>
        <taxon>Pucciniales</taxon>
        <taxon>Pucciniaceae</taxon>
        <taxon>Puccinia</taxon>
    </lineage>
</organism>
<dbReference type="AlphaFoldDB" id="A0A2S4UHR6"/>
<evidence type="ECO:0000313" key="2">
    <source>
        <dbReference type="Proteomes" id="UP000239156"/>
    </source>
</evidence>
<sequence>MIQHLKQMHQMYPPEDKSLGQMPNPNLLKQQQGDQCPILTIIMLKQAIAYLIAKADLSYSIVKHPSFINLLELLNSSVANMEYGRQTIANEVNLLYQAHQNQLVIPGPPKSTEGIPQSCQAPLFHP</sequence>
<reference evidence="1" key="1">
    <citation type="submission" date="2017-12" db="EMBL/GenBank/DDBJ databases">
        <title>Gene loss provides genomic basis for host adaptation in cereal stripe rust fungi.</title>
        <authorList>
            <person name="Xia C."/>
        </authorList>
    </citation>
    <scope>NUCLEOTIDE SEQUENCE [LARGE SCALE GENOMIC DNA]</scope>
    <source>
        <strain evidence="1">93-210</strain>
    </source>
</reference>
<proteinExistence type="predicted"/>
<accession>A0A2S4UHR6</accession>